<evidence type="ECO:0000313" key="1">
    <source>
        <dbReference type="EMBL" id="KAK8200997.1"/>
    </source>
</evidence>
<comment type="caution">
    <text evidence="1">The sequence shown here is derived from an EMBL/GenBank/DDBJ whole genome shotgun (WGS) entry which is preliminary data.</text>
</comment>
<dbReference type="EMBL" id="JAMKPW020000038">
    <property type="protein sequence ID" value="KAK8200997.1"/>
    <property type="molecule type" value="Genomic_DNA"/>
</dbReference>
<accession>A0ACC3SBV8</accession>
<protein>
    <submittedName>
        <fullName evidence="1">Uncharacterized protein</fullName>
    </submittedName>
</protein>
<sequence length="435" mass="48710">MGLHRAETPVGFSASEQEIRRRVFWSLRTMDTYVHTMLGLPTPLKDAEIDQGLPSNLLPEPLSQCTASQASHSASVVAALVAHIRLLQIMAMINSYVQADNAKPQGHRSFQMSYSQILEVEEELKDWFAELPSDSSNSQWNLSELQNKVATAVAYEKQTQALVSWGALADPLNEETELWEHFKLEVDPAYVDDAGDQGDFEGAARAFTDHLKYLHDHVMTVFEESFPRNRQRKVEYLFSTPTTWRLPAIVANIERLIKKAGFGSPPSDRLREWLTEAEAAAVFASKQQYQTDDVLVACDAGAGTTDINLLKIKSIGGERTSLEALSWVEGQAIGSSLMDLKIVMSASPSNHLPPSMRHDGIKSICALESTLDLSSMKRKDQHWYNLGPQYYRADFKVRVTIGAADLKLLWSKDGQKCSKDHDDIEVQWDSPKKDL</sequence>
<proteinExistence type="predicted"/>
<dbReference type="Proteomes" id="UP001320706">
    <property type="component" value="Unassembled WGS sequence"/>
</dbReference>
<name>A0ACC3SBV8_9PEZI</name>
<evidence type="ECO:0000313" key="2">
    <source>
        <dbReference type="Proteomes" id="UP001320706"/>
    </source>
</evidence>
<keyword evidence="2" id="KW-1185">Reference proteome</keyword>
<reference evidence="1" key="1">
    <citation type="submission" date="2024-02" db="EMBL/GenBank/DDBJ databases">
        <title>Metagenome Assembled Genome of Zalaria obscura JY119.</title>
        <authorList>
            <person name="Vighnesh L."/>
            <person name="Jagadeeshwari U."/>
            <person name="Venkata Ramana C."/>
            <person name="Sasikala C."/>
        </authorList>
    </citation>
    <scope>NUCLEOTIDE SEQUENCE</scope>
    <source>
        <strain evidence="1">JY119</strain>
    </source>
</reference>
<organism evidence="1 2">
    <name type="scientific">Zalaria obscura</name>
    <dbReference type="NCBI Taxonomy" id="2024903"/>
    <lineage>
        <taxon>Eukaryota</taxon>
        <taxon>Fungi</taxon>
        <taxon>Dikarya</taxon>
        <taxon>Ascomycota</taxon>
        <taxon>Pezizomycotina</taxon>
        <taxon>Dothideomycetes</taxon>
        <taxon>Dothideomycetidae</taxon>
        <taxon>Dothideales</taxon>
        <taxon>Zalariaceae</taxon>
        <taxon>Zalaria</taxon>
    </lineage>
</organism>
<gene>
    <name evidence="1" type="ORF">M8818_006317</name>
</gene>